<reference evidence="3 4" key="1">
    <citation type="submission" date="2015-08" db="EMBL/GenBank/DDBJ databases">
        <authorList>
            <person name="Babu N.S."/>
            <person name="Beckwith C.J."/>
            <person name="Beseler K.G."/>
            <person name="Brison A."/>
            <person name="Carone J.V."/>
            <person name="Caskin T.P."/>
            <person name="Diamond M."/>
            <person name="Durham M.E."/>
            <person name="Foxe J.M."/>
            <person name="Go M."/>
            <person name="Henderson B.A."/>
            <person name="Jones I.B."/>
            <person name="McGettigan J.A."/>
            <person name="Micheletti S.J."/>
            <person name="Nasrallah M.E."/>
            <person name="Ortiz D."/>
            <person name="Piller C.R."/>
            <person name="Privatt S.R."/>
            <person name="Schneider S.L."/>
            <person name="Sharp S."/>
            <person name="Smith T.C."/>
            <person name="Stanton J.D."/>
            <person name="Ullery H.E."/>
            <person name="Wilson R.J."/>
            <person name="Serrano M.G."/>
            <person name="Buck G."/>
            <person name="Lee V."/>
            <person name="Wang Y."/>
            <person name="Carvalho R."/>
            <person name="Voegtly L."/>
            <person name="Shi R."/>
            <person name="Duckworth R."/>
            <person name="Johnson A."/>
            <person name="Loviza R."/>
            <person name="Walstead R."/>
            <person name="Shah Z."/>
            <person name="Kiflezghi M."/>
            <person name="Wade K."/>
            <person name="Ball S.L."/>
            <person name="Bradley K.W."/>
            <person name="Asai D.J."/>
            <person name="Bowman C.A."/>
            <person name="Russell D.A."/>
            <person name="Pope W.H."/>
            <person name="Jacobs-Sera D."/>
            <person name="Hendrix R.W."/>
            <person name="Hatfull G.F."/>
        </authorList>
    </citation>
    <scope>NUCLEOTIDE SEQUENCE [LARGE SCALE GENOMIC DNA]</scope>
    <source>
        <strain evidence="3 4">DSM 27648</strain>
    </source>
</reference>
<sequence length="312" mass="31680">MKRRALAALCVLALTEGSLAVIACDATDAVDDAVDATDERSSSSSDAAKDSGPARPDASSEASSCAPVPGACDLVLQNCPDTDDGQKQECVAAGTDGSVQTTCTPVQASQLLPKGRSCCPASDGNAANPCLPGLTCVGRACEDGGPQTGRCTPACCKGDDQACGKSEPEGIAGACDVSLVDGNDHRLYDVCSYRERCKPFGVEPCSAGQMCLVEDKLGTASCISSFAKQVGEPCKYSNDCADGMLCIDATGTGAVCRYMCLTPYSLPPFDAGTSPEDAGVGKGSCPTPTGCNITGFTNLPAWLSFCRLADGG</sequence>
<name>A0A0K1Q5M1_9BACT</name>
<dbReference type="AlphaFoldDB" id="A0A0K1Q5M1"/>
<evidence type="ECO:0000256" key="1">
    <source>
        <dbReference type="SAM" id="MobiDB-lite"/>
    </source>
</evidence>
<evidence type="ECO:0000313" key="3">
    <source>
        <dbReference type="EMBL" id="AKV00952.1"/>
    </source>
</evidence>
<organism evidence="3 4">
    <name type="scientific">Labilithrix luteola</name>
    <dbReference type="NCBI Taxonomy" id="1391654"/>
    <lineage>
        <taxon>Bacteria</taxon>
        <taxon>Pseudomonadati</taxon>
        <taxon>Myxococcota</taxon>
        <taxon>Polyangia</taxon>
        <taxon>Polyangiales</taxon>
        <taxon>Labilitrichaceae</taxon>
        <taxon>Labilithrix</taxon>
    </lineage>
</organism>
<feature type="region of interest" description="Disordered" evidence="1">
    <location>
        <begin position="35"/>
        <end position="62"/>
    </location>
</feature>
<evidence type="ECO:0000313" key="4">
    <source>
        <dbReference type="Proteomes" id="UP000064967"/>
    </source>
</evidence>
<dbReference type="KEGG" id="llu:AKJ09_07615"/>
<accession>A0A0K1Q5M1</accession>
<feature type="compositionally biased region" description="Low complexity" evidence="1">
    <location>
        <begin position="42"/>
        <end position="54"/>
    </location>
</feature>
<evidence type="ECO:0000256" key="2">
    <source>
        <dbReference type="SAM" id="SignalP"/>
    </source>
</evidence>
<evidence type="ECO:0008006" key="5">
    <source>
        <dbReference type="Google" id="ProtNLM"/>
    </source>
</evidence>
<keyword evidence="2" id="KW-0732">Signal</keyword>
<dbReference type="Proteomes" id="UP000064967">
    <property type="component" value="Chromosome"/>
</dbReference>
<dbReference type="STRING" id="1391654.AKJ09_07615"/>
<dbReference type="EMBL" id="CP012333">
    <property type="protein sequence ID" value="AKV00952.1"/>
    <property type="molecule type" value="Genomic_DNA"/>
</dbReference>
<protein>
    <recommendedName>
        <fullName evidence="5">Tryptophan synthase alpha chain</fullName>
    </recommendedName>
</protein>
<feature type="chain" id="PRO_5005466633" description="Tryptophan synthase alpha chain" evidence="2">
    <location>
        <begin position="21"/>
        <end position="312"/>
    </location>
</feature>
<proteinExistence type="predicted"/>
<gene>
    <name evidence="3" type="ORF">AKJ09_07615</name>
</gene>
<feature type="signal peptide" evidence="2">
    <location>
        <begin position="1"/>
        <end position="20"/>
    </location>
</feature>
<keyword evidence="4" id="KW-1185">Reference proteome</keyword>